<dbReference type="Gene3D" id="3.40.30.10">
    <property type="entry name" value="Glutaredoxin"/>
    <property type="match status" value="1"/>
</dbReference>
<dbReference type="SUPFAM" id="SSF52833">
    <property type="entry name" value="Thioredoxin-like"/>
    <property type="match status" value="1"/>
</dbReference>
<proteinExistence type="predicted"/>
<dbReference type="AlphaFoldDB" id="A1ZUZ7"/>
<dbReference type="RefSeq" id="WP_002702125.1">
    <property type="nucleotide sequence ID" value="NZ_AAWS01000043.1"/>
</dbReference>
<organism evidence="1 2">
    <name type="scientific">Microscilla marina ATCC 23134</name>
    <dbReference type="NCBI Taxonomy" id="313606"/>
    <lineage>
        <taxon>Bacteria</taxon>
        <taxon>Pseudomonadati</taxon>
        <taxon>Bacteroidota</taxon>
        <taxon>Cytophagia</taxon>
        <taxon>Cytophagales</taxon>
        <taxon>Microscillaceae</taxon>
        <taxon>Microscilla</taxon>
    </lineage>
</organism>
<dbReference type="Proteomes" id="UP000004095">
    <property type="component" value="Unassembled WGS sequence"/>
</dbReference>
<sequence>MDTNILKASVITQQHLEQSQTYAEYRTMIDQLLSEGKTTGDNHSDDMLHYTKMNVQRMKRLDKTAKLNEEMLATIAKINRPQTWVVITEAWCGDAAQIVPVLAKIAEVTPNIDLKLILRDEHLDVMDAYLTDGARSIPKLIALDTETLKERGVWGPRPTPAHEMVMERKKNDNGESYLEFSTRLHGWYAKDKTQTTQKELNEAMRSWI</sequence>
<comment type="caution">
    <text evidence="1">The sequence shown here is derived from an EMBL/GenBank/DDBJ whole genome shotgun (WGS) entry which is preliminary data.</text>
</comment>
<protein>
    <recommendedName>
        <fullName evidence="3">Thioredoxin</fullName>
    </recommendedName>
</protein>
<evidence type="ECO:0000313" key="2">
    <source>
        <dbReference type="Proteomes" id="UP000004095"/>
    </source>
</evidence>
<dbReference type="EMBL" id="AAWS01000043">
    <property type="protein sequence ID" value="EAY25775.1"/>
    <property type="molecule type" value="Genomic_DNA"/>
</dbReference>
<accession>A1ZUZ7</accession>
<keyword evidence="2" id="KW-1185">Reference proteome</keyword>
<dbReference type="OrthoDB" id="6120799at2"/>
<dbReference type="Pfam" id="PF14595">
    <property type="entry name" value="Thioredoxin_9"/>
    <property type="match status" value="1"/>
</dbReference>
<dbReference type="eggNOG" id="COG0526">
    <property type="taxonomic scope" value="Bacteria"/>
</dbReference>
<evidence type="ECO:0008006" key="3">
    <source>
        <dbReference type="Google" id="ProtNLM"/>
    </source>
</evidence>
<gene>
    <name evidence="1" type="ORF">M23134_03349</name>
</gene>
<dbReference type="InterPro" id="IPR036249">
    <property type="entry name" value="Thioredoxin-like_sf"/>
</dbReference>
<name>A1ZUZ7_MICM2</name>
<evidence type="ECO:0000313" key="1">
    <source>
        <dbReference type="EMBL" id="EAY25775.1"/>
    </source>
</evidence>
<reference evidence="1 2" key="1">
    <citation type="submission" date="2007-01" db="EMBL/GenBank/DDBJ databases">
        <authorList>
            <person name="Haygood M."/>
            <person name="Podell S."/>
            <person name="Anderson C."/>
            <person name="Hopkinson B."/>
            <person name="Roe K."/>
            <person name="Barbeau K."/>
            <person name="Gaasterland T."/>
            <person name="Ferriera S."/>
            <person name="Johnson J."/>
            <person name="Kravitz S."/>
            <person name="Beeson K."/>
            <person name="Sutton G."/>
            <person name="Rogers Y.-H."/>
            <person name="Friedman R."/>
            <person name="Frazier M."/>
            <person name="Venter J.C."/>
        </authorList>
    </citation>
    <scope>NUCLEOTIDE SEQUENCE [LARGE SCALE GENOMIC DNA]</scope>
    <source>
        <strain evidence="1 2">ATCC 23134</strain>
    </source>
</reference>